<keyword evidence="3 7" id="KW-0812">Transmembrane</keyword>
<dbReference type="GO" id="GO:0022857">
    <property type="term" value="F:transmembrane transporter activity"/>
    <property type="evidence" value="ECO:0007669"/>
    <property type="project" value="TreeGrafter"/>
</dbReference>
<dbReference type="Pfam" id="PF02687">
    <property type="entry name" value="FtsX"/>
    <property type="match status" value="1"/>
</dbReference>
<evidence type="ECO:0000256" key="4">
    <source>
        <dbReference type="ARBA" id="ARBA00022989"/>
    </source>
</evidence>
<evidence type="ECO:0000256" key="2">
    <source>
        <dbReference type="ARBA" id="ARBA00022475"/>
    </source>
</evidence>
<evidence type="ECO:0000313" key="9">
    <source>
        <dbReference type="EMBL" id="EEX20354.1"/>
    </source>
</evidence>
<feature type="transmembrane region" description="Helical" evidence="7">
    <location>
        <begin position="291"/>
        <end position="319"/>
    </location>
</feature>
<dbReference type="HOGENOM" id="CLU_328117_0_0_9"/>
<dbReference type="AlphaFoldDB" id="C9LCD0"/>
<organism evidence="9 10">
    <name type="scientific">Blautia hansenii DSM 20583</name>
    <dbReference type="NCBI Taxonomy" id="537007"/>
    <lineage>
        <taxon>Bacteria</taxon>
        <taxon>Bacillati</taxon>
        <taxon>Bacillota</taxon>
        <taxon>Clostridia</taxon>
        <taxon>Lachnospirales</taxon>
        <taxon>Lachnospiraceae</taxon>
        <taxon>Blautia</taxon>
    </lineage>
</organism>
<comment type="similarity">
    <text evidence="6">Belongs to the ABC-4 integral membrane protein family.</text>
</comment>
<proteinExistence type="inferred from homology"/>
<dbReference type="InterPro" id="IPR003838">
    <property type="entry name" value="ABC3_permease_C"/>
</dbReference>
<dbReference type="PANTHER" id="PTHR30572:SF4">
    <property type="entry name" value="ABC TRANSPORTER PERMEASE YTRF"/>
    <property type="match status" value="1"/>
</dbReference>
<feature type="transmembrane region" description="Helical" evidence="7">
    <location>
        <begin position="701"/>
        <end position="723"/>
    </location>
</feature>
<accession>C9LCD0</accession>
<evidence type="ECO:0000259" key="8">
    <source>
        <dbReference type="Pfam" id="PF02687"/>
    </source>
</evidence>
<comment type="subcellular location">
    <subcellularLocation>
        <location evidence="1">Cell membrane</location>
        <topology evidence="1">Multi-pass membrane protein</topology>
    </subcellularLocation>
</comment>
<dbReference type="KEGG" id="bhan:CGC63_00780"/>
<gene>
    <name evidence="9" type="ORF">BLAHAN_07088</name>
</gene>
<dbReference type="InterPro" id="IPR050250">
    <property type="entry name" value="Macrolide_Exporter_MacB"/>
</dbReference>
<evidence type="ECO:0000256" key="7">
    <source>
        <dbReference type="SAM" id="Phobius"/>
    </source>
</evidence>
<keyword evidence="2" id="KW-1003">Cell membrane</keyword>
<protein>
    <submittedName>
        <fullName evidence="9">Efflux ABC transporter, permease protein</fullName>
    </submittedName>
</protein>
<keyword evidence="4 7" id="KW-1133">Transmembrane helix</keyword>
<feature type="domain" description="ABC3 transporter permease C-terminal" evidence="8">
    <location>
        <begin position="251"/>
        <end position="368"/>
    </location>
</feature>
<evidence type="ECO:0000313" key="10">
    <source>
        <dbReference type="Proteomes" id="UP000003755"/>
    </source>
</evidence>
<dbReference type="RefSeq" id="WP_004223959.1">
    <property type="nucleotide sequence ID" value="NZ_CP022413.2"/>
</dbReference>
<feature type="transmembrane region" description="Helical" evidence="7">
    <location>
        <begin position="339"/>
        <end position="365"/>
    </location>
</feature>
<dbReference type="STRING" id="537007.BLAHAN_07088"/>
<feature type="transmembrane region" description="Helical" evidence="7">
    <location>
        <begin position="21"/>
        <end position="40"/>
    </location>
</feature>
<comment type="caution">
    <text evidence="9">The sequence shown here is derived from an EMBL/GenBank/DDBJ whole genome shotgun (WGS) entry which is preliminary data.</text>
</comment>
<dbReference type="GO" id="GO:0005886">
    <property type="term" value="C:plasma membrane"/>
    <property type="evidence" value="ECO:0007669"/>
    <property type="project" value="UniProtKB-SubCell"/>
</dbReference>
<reference evidence="9" key="1">
    <citation type="submission" date="2009-09" db="EMBL/GenBank/DDBJ databases">
        <authorList>
            <person name="Weinstock G."/>
            <person name="Sodergren E."/>
            <person name="Clifton S."/>
            <person name="Fulton L."/>
            <person name="Fulton B."/>
            <person name="Courtney L."/>
            <person name="Fronick C."/>
            <person name="Harrison M."/>
            <person name="Strong C."/>
            <person name="Farmer C."/>
            <person name="Delahaunty K."/>
            <person name="Markovic C."/>
            <person name="Hall O."/>
            <person name="Minx P."/>
            <person name="Tomlinson C."/>
            <person name="Mitreva M."/>
            <person name="Nelson J."/>
            <person name="Hou S."/>
            <person name="Wollam A."/>
            <person name="Pepin K.H."/>
            <person name="Johnson M."/>
            <person name="Bhonagiri V."/>
            <person name="Nash W.E."/>
            <person name="Warren W."/>
            <person name="Chinwalla A."/>
            <person name="Mardis E.R."/>
            <person name="Wilson R.K."/>
        </authorList>
    </citation>
    <scope>NUCLEOTIDE SEQUENCE [LARGE SCALE GENOMIC DNA]</scope>
    <source>
        <strain evidence="9">DSM 20583</strain>
    </source>
</reference>
<evidence type="ECO:0000256" key="3">
    <source>
        <dbReference type="ARBA" id="ARBA00022692"/>
    </source>
</evidence>
<feature type="transmembrane region" description="Helical" evidence="7">
    <location>
        <begin position="815"/>
        <end position="834"/>
    </location>
</feature>
<dbReference type="EMBL" id="ABYU02000049">
    <property type="protein sequence ID" value="EEX20354.1"/>
    <property type="molecule type" value="Genomic_DNA"/>
</dbReference>
<feature type="transmembrane region" description="Helical" evidence="7">
    <location>
        <begin position="755"/>
        <end position="776"/>
    </location>
</feature>
<name>C9LCD0_BLAHA</name>
<evidence type="ECO:0000256" key="5">
    <source>
        <dbReference type="ARBA" id="ARBA00023136"/>
    </source>
</evidence>
<feature type="transmembrane region" description="Helical" evidence="7">
    <location>
        <begin position="248"/>
        <end position="270"/>
    </location>
</feature>
<dbReference type="eggNOG" id="COG0577">
    <property type="taxonomic scope" value="Bacteria"/>
</dbReference>
<keyword evidence="5 7" id="KW-0472">Membrane</keyword>
<keyword evidence="10" id="KW-1185">Reference proteome</keyword>
<evidence type="ECO:0000256" key="1">
    <source>
        <dbReference type="ARBA" id="ARBA00004651"/>
    </source>
</evidence>
<dbReference type="Proteomes" id="UP000003755">
    <property type="component" value="Unassembled WGS sequence"/>
</dbReference>
<evidence type="ECO:0000256" key="6">
    <source>
        <dbReference type="ARBA" id="ARBA00038076"/>
    </source>
</evidence>
<sequence>MKNELFFLAVQRIKGTKRNSFLLGTILLCSFAFTVITLGITDSLNETNAQYRLDTYGSWKTAVYNGTEKEKEVLKENSLSKQVGTLLSYGNIGGPDTIGTPDDALIEMGNLELLEGRFPEKSGEIAMEASLLSALGYDYELNQKIVVNFQKDVETWVEAEFTLCGVLKQYSHLWNCEENISLPAAFIVKEDGEKLQPFPAYHYFVTSEEEQETLTGSIRSTLGKKENENLKIVGNTFAYNSLSEKADYYLYLVLILLTTVLAVACVYFVQMQEQLRSIALFRSIGGTKKQLIGLLFYETMCMVVPCICLGTIIGSAGLWGIFKVFINVSFTDFRISIPIFGFLVVTLLWLGSIFFCCLLVLYLAMKQPLTGKITMSGKMGKRYRSIKKASLTLLAGMFSTVMLFVMMESIPEFFEKRWAEKESSYRIDAAEKTISEEEVKVLEELPGITKVLPHGEMVGELSFDNMKKVPLASACKENKNKNQPIFMEQQNADGTMEYICFPQGIGVRVIGIQKEYWKDYFDTDISGFDEKAFEEGKTALVTFVTEDDGKITFDGTVYEDTGLEKGDIINLRFYDRNSEDFQNPSLASEHSLKLAAQPVKRKLREGAGKGYIGSYRAHYNILVSVNFMQKVLDESKDAEVSSHYTGGDIYGDSSAEIYTSVNAKYLSTDYLVAQTAKAYGTTLDNNREEVSAQVLSHLQNLLLICVCGGCIGLTLFLLLWNLITLAARYECRKYGILQAIGMSNKQMYIEILKKGALTGVCSLFLAFFFYGVYFVIREWLSVRYVIENFGDNYTLKEGIQSTYYYLEMCGVSLEVFILFIVAILIFFLILLYWCNRILTKTTLMEKLKQ</sequence>
<dbReference type="PANTHER" id="PTHR30572">
    <property type="entry name" value="MEMBRANE COMPONENT OF TRANSPORTER-RELATED"/>
    <property type="match status" value="1"/>
</dbReference>
<feature type="transmembrane region" description="Helical" evidence="7">
    <location>
        <begin position="386"/>
        <end position="407"/>
    </location>
</feature>